<dbReference type="RefSeq" id="XP_041420772.1">
    <property type="nucleotide sequence ID" value="XM_041564838.1"/>
</dbReference>
<evidence type="ECO:0000313" key="4">
    <source>
        <dbReference type="RefSeq" id="XP_041420773.1"/>
    </source>
</evidence>
<dbReference type="OrthoDB" id="9947933at2759"/>
<name>A0A8J1KTY0_XENLA</name>
<feature type="transmembrane region" description="Helical" evidence="1">
    <location>
        <begin position="246"/>
        <end position="271"/>
    </location>
</feature>
<keyword evidence="1" id="KW-0472">Membrane</keyword>
<keyword evidence="1" id="KW-0812">Transmembrane</keyword>
<dbReference type="KEGG" id="xla:121394276"/>
<gene>
    <name evidence="3 4 5" type="primary">LOC121394276</name>
</gene>
<protein>
    <submittedName>
        <fullName evidence="3 4">Probable G-protein coupled receptor 160 isoform X1</fullName>
    </submittedName>
</protein>
<dbReference type="GO" id="GO:0043235">
    <property type="term" value="C:receptor complex"/>
    <property type="evidence" value="ECO:0000318"/>
    <property type="project" value="GO_Central"/>
</dbReference>
<feature type="transmembrane region" description="Helical" evidence="1">
    <location>
        <begin position="200"/>
        <end position="225"/>
    </location>
</feature>
<dbReference type="PANTHER" id="PTHR15573">
    <property type="entry name" value="G-PROTEIN COUPLED RECEPTOR 160-RELATED"/>
    <property type="match status" value="1"/>
</dbReference>
<accession>A0A8J1KTY0</accession>
<keyword evidence="2" id="KW-1185">Reference proteome</keyword>
<organism evidence="2 3">
    <name type="scientific">Xenopus laevis</name>
    <name type="common">African clawed frog</name>
    <dbReference type="NCBI Taxonomy" id="8355"/>
    <lineage>
        <taxon>Eukaryota</taxon>
        <taxon>Metazoa</taxon>
        <taxon>Chordata</taxon>
        <taxon>Craniata</taxon>
        <taxon>Vertebrata</taxon>
        <taxon>Euteleostomi</taxon>
        <taxon>Amphibia</taxon>
        <taxon>Batrachia</taxon>
        <taxon>Anura</taxon>
        <taxon>Pipoidea</taxon>
        <taxon>Pipidae</taxon>
        <taxon>Xenopodinae</taxon>
        <taxon>Xenopus</taxon>
        <taxon>Xenopus</taxon>
    </lineage>
</organism>
<keyword evidence="1" id="KW-1133">Transmembrane helix</keyword>
<feature type="transmembrane region" description="Helical" evidence="1">
    <location>
        <begin position="151"/>
        <end position="174"/>
    </location>
</feature>
<dbReference type="RefSeq" id="XP_041420775.1">
    <property type="nucleotide sequence ID" value="XM_041564841.1"/>
</dbReference>
<feature type="transmembrane region" description="Helical" evidence="1">
    <location>
        <begin position="118"/>
        <end position="139"/>
    </location>
</feature>
<evidence type="ECO:0000313" key="3">
    <source>
        <dbReference type="RefSeq" id="XP_041420772.1"/>
    </source>
</evidence>
<sequence>MSNLTSCSPGLESGLGSLQTCVLFLLDEKEKRLKCRFLLVAYKMQEISLPSTQSMPDPDALEGPVFLKPDMDIQLHEPSCILILILTGKIIINIHYLQDFAVCSMRFTNYHICLFTQIISHAYGILHYPVLLTAGLDYYNTVVKSIHLPRLCLGFLHVILTLLLWTAALSFALYSSVPPPISGPGLSSYQCTFYVSSQTYYLSAAVVCAIVFILGICCFEVVALIKSMKLISFTNKTVLFSCGDEWPVQGTICLYTALVFSFLGTWAPFVLRKIILLILCAPIPGYMDMNVAWLYFMNSFLVGLAYVLKYPQIDPTRETFSIDPFISWKYCILPFIDIHYKAEDYLNEQLHPVMIV</sequence>
<evidence type="ECO:0000256" key="1">
    <source>
        <dbReference type="SAM" id="Phobius"/>
    </source>
</evidence>
<reference evidence="3 4" key="1">
    <citation type="submission" date="2025-04" db="UniProtKB">
        <authorList>
            <consortium name="RefSeq"/>
        </authorList>
    </citation>
    <scope>IDENTIFICATION</scope>
    <source>
        <strain evidence="3 4">J_2021</strain>
        <tissue evidence="3 4">Erythrocytes</tissue>
    </source>
</reference>
<proteinExistence type="predicted"/>
<dbReference type="GeneID" id="121394276"/>
<evidence type="ECO:0000313" key="2">
    <source>
        <dbReference type="Proteomes" id="UP000186698"/>
    </source>
</evidence>
<dbReference type="InterPro" id="IPR042353">
    <property type="entry name" value="GPR160"/>
</dbReference>
<dbReference type="GO" id="GO:0005886">
    <property type="term" value="C:plasma membrane"/>
    <property type="evidence" value="ECO:0000318"/>
    <property type="project" value="GO_Central"/>
</dbReference>
<keyword evidence="3 4" id="KW-0675">Receptor</keyword>
<dbReference type="Proteomes" id="UP000186698">
    <property type="component" value="Chromosome 5S"/>
</dbReference>
<dbReference type="AlphaFoldDB" id="A0A8J1KTY0"/>
<dbReference type="PANTHER" id="PTHR15573:SF0">
    <property type="entry name" value="G-PROTEIN COUPLED RECEPTOR 160-RELATED"/>
    <property type="match status" value="1"/>
</dbReference>
<evidence type="ECO:0000313" key="5">
    <source>
        <dbReference type="RefSeq" id="XP_041420775.1"/>
    </source>
</evidence>
<feature type="transmembrane region" description="Helical" evidence="1">
    <location>
        <begin position="80"/>
        <end position="98"/>
    </location>
</feature>
<dbReference type="RefSeq" id="XP_041420773.1">
    <property type="nucleotide sequence ID" value="XM_041564839.1"/>
</dbReference>